<dbReference type="InterPro" id="IPR003400">
    <property type="entry name" value="ExbD"/>
</dbReference>
<evidence type="ECO:0000313" key="15">
    <source>
        <dbReference type="Proteomes" id="UP001486626"/>
    </source>
</evidence>
<dbReference type="Gene3D" id="3.30.420.270">
    <property type="match status" value="1"/>
</dbReference>
<keyword evidence="7" id="KW-0997">Cell inner membrane</keyword>
<evidence type="ECO:0000256" key="3">
    <source>
        <dbReference type="ARBA" id="ARBA00005811"/>
    </source>
</evidence>
<keyword evidence="10 13" id="KW-1133">Transmembrane helix</keyword>
<evidence type="ECO:0000256" key="4">
    <source>
        <dbReference type="ARBA" id="ARBA00011471"/>
    </source>
</evidence>
<evidence type="ECO:0000256" key="2">
    <source>
        <dbReference type="ARBA" id="ARBA00004249"/>
    </source>
</evidence>
<comment type="caution">
    <text evidence="14">The sequence shown here is derived from an EMBL/GenBank/DDBJ whole genome shotgun (WGS) entry which is preliminary data.</text>
</comment>
<evidence type="ECO:0000256" key="5">
    <source>
        <dbReference type="ARBA" id="ARBA00022448"/>
    </source>
</evidence>
<feature type="transmembrane region" description="Helical" evidence="13">
    <location>
        <begin position="20"/>
        <end position="39"/>
    </location>
</feature>
<keyword evidence="6" id="KW-1003">Cell membrane</keyword>
<keyword evidence="15" id="KW-1185">Reference proteome</keyword>
<dbReference type="PANTHER" id="PTHR30558:SF12">
    <property type="entry name" value="BIOPOLYMER TRANSPORT PROTEIN EXBD"/>
    <property type="match status" value="1"/>
</dbReference>
<evidence type="ECO:0000256" key="7">
    <source>
        <dbReference type="ARBA" id="ARBA00022519"/>
    </source>
</evidence>
<evidence type="ECO:0000256" key="10">
    <source>
        <dbReference type="ARBA" id="ARBA00022989"/>
    </source>
</evidence>
<gene>
    <name evidence="14" type="ORF">PIQ37_17070</name>
</gene>
<evidence type="ECO:0000313" key="14">
    <source>
        <dbReference type="EMBL" id="MEL4893137.1"/>
    </source>
</evidence>
<accession>A0ABU9LFX8</accession>
<protein>
    <submittedName>
        <fullName evidence="14">Biopolymer transporter ExbD</fullName>
    </submittedName>
</protein>
<comment type="function">
    <text evidence="1">Involved in the TonB-dependent energy-dependent transport of various receptor-bound substrates.</text>
</comment>
<evidence type="ECO:0000256" key="12">
    <source>
        <dbReference type="RuleBase" id="RU003879"/>
    </source>
</evidence>
<evidence type="ECO:0000256" key="13">
    <source>
        <dbReference type="SAM" id="Phobius"/>
    </source>
</evidence>
<comment type="subcellular location">
    <subcellularLocation>
        <location evidence="2">Cell inner membrane</location>
        <topology evidence="2">Single-pass type II membrane protein</topology>
    </subcellularLocation>
    <subcellularLocation>
        <location evidence="12">Cell membrane</location>
        <topology evidence="12">Single-pass type II membrane protein</topology>
    </subcellularLocation>
</comment>
<reference evidence="14 15" key="1">
    <citation type="journal article" date="2024" name="FEMS Microbiol. Lett.">
        <title>Xanthomonas protegens sp. nov., a novel rice seed-associated bacterium, provides in vivo protection against X. oryzae pv. oryzae, the bacterial leaf blight pathogen.</title>
        <authorList>
            <person name="Rana R."/>
            <person name="Sharma A."/>
            <person name="Madhavan V.N."/>
            <person name="Korpole S."/>
            <person name="Sonti R.V."/>
            <person name="Patel H.K."/>
            <person name="Patil P.B."/>
        </authorList>
    </citation>
    <scope>NUCLEOTIDE SEQUENCE [LARGE SCALE GENOMIC DNA]</scope>
    <source>
        <strain evidence="14 15">PPL118</strain>
    </source>
</reference>
<evidence type="ECO:0000256" key="9">
    <source>
        <dbReference type="ARBA" id="ARBA00022927"/>
    </source>
</evidence>
<evidence type="ECO:0000256" key="1">
    <source>
        <dbReference type="ARBA" id="ARBA00003540"/>
    </source>
</evidence>
<comment type="similarity">
    <text evidence="3 12">Belongs to the ExbD/TolR family.</text>
</comment>
<proteinExistence type="inferred from homology"/>
<keyword evidence="5 12" id="KW-0813">Transport</keyword>
<dbReference type="Proteomes" id="UP001486626">
    <property type="component" value="Unassembled WGS sequence"/>
</dbReference>
<name>A0ABU9LFX8_9XANT</name>
<keyword evidence="11 13" id="KW-0472">Membrane</keyword>
<keyword evidence="9 12" id="KW-0653">Protein transport</keyword>
<evidence type="ECO:0000256" key="11">
    <source>
        <dbReference type="ARBA" id="ARBA00023136"/>
    </source>
</evidence>
<dbReference type="PANTHER" id="PTHR30558">
    <property type="entry name" value="EXBD MEMBRANE COMPONENT OF PMF-DRIVEN MACROMOLECULE IMPORT SYSTEM"/>
    <property type="match status" value="1"/>
</dbReference>
<dbReference type="Pfam" id="PF02472">
    <property type="entry name" value="ExbD"/>
    <property type="match status" value="1"/>
</dbReference>
<evidence type="ECO:0000256" key="8">
    <source>
        <dbReference type="ARBA" id="ARBA00022692"/>
    </source>
</evidence>
<dbReference type="RefSeq" id="WP_342074376.1">
    <property type="nucleotide sequence ID" value="NZ_JAQJCQ010000016.1"/>
</dbReference>
<sequence length="135" mass="14739">MAFSAAGNRGPLAEINVTPLVDVMLVLLIIFIVTAPMLTRTITMDLPQRTHAPLRLLPPPEPIQLRLDASGQLFWNAAPLSFRDLQPRLQEAMAQASDNPPELRVDASPDADYEAMAKVLAAAKNADVQRIGFVQ</sequence>
<dbReference type="EMBL" id="JAQJCQ010000016">
    <property type="protein sequence ID" value="MEL4893137.1"/>
    <property type="molecule type" value="Genomic_DNA"/>
</dbReference>
<organism evidence="14 15">
    <name type="scientific">Xanthomonas protegens</name>
    <dbReference type="NCBI Taxonomy" id="3380705"/>
    <lineage>
        <taxon>Bacteria</taxon>
        <taxon>Pseudomonadati</taxon>
        <taxon>Pseudomonadota</taxon>
        <taxon>Gammaproteobacteria</taxon>
        <taxon>Lysobacterales</taxon>
        <taxon>Lysobacteraceae</taxon>
        <taxon>Xanthomonas</taxon>
    </lineage>
</organism>
<keyword evidence="8 12" id="KW-0812">Transmembrane</keyword>
<comment type="subunit">
    <text evidence="4">The accessory proteins ExbB and ExbD seem to form a complex with TonB.</text>
</comment>
<evidence type="ECO:0000256" key="6">
    <source>
        <dbReference type="ARBA" id="ARBA00022475"/>
    </source>
</evidence>